<dbReference type="Gene3D" id="3.20.20.80">
    <property type="entry name" value="Glycosidases"/>
    <property type="match status" value="1"/>
</dbReference>
<evidence type="ECO:0000313" key="5">
    <source>
        <dbReference type="EMBL" id="OGM28031.1"/>
    </source>
</evidence>
<feature type="region of interest" description="Disordered" evidence="3">
    <location>
        <begin position="713"/>
        <end position="749"/>
    </location>
</feature>
<dbReference type="SUPFAM" id="SSF51445">
    <property type="entry name" value="(Trans)glycosidases"/>
    <property type="match status" value="1"/>
</dbReference>
<feature type="compositionally biased region" description="Pro residues" evidence="3">
    <location>
        <begin position="931"/>
        <end position="945"/>
    </location>
</feature>
<reference evidence="5 6" key="1">
    <citation type="journal article" date="2016" name="Nat. Commun.">
        <title>Thousands of microbial genomes shed light on interconnected biogeochemical processes in an aquifer system.</title>
        <authorList>
            <person name="Anantharaman K."/>
            <person name="Brown C.T."/>
            <person name="Hug L.A."/>
            <person name="Sharon I."/>
            <person name="Castelle C.J."/>
            <person name="Probst A.J."/>
            <person name="Thomas B.C."/>
            <person name="Singh A."/>
            <person name="Wilkins M.J."/>
            <person name="Karaoz U."/>
            <person name="Brodie E.L."/>
            <person name="Williams K.H."/>
            <person name="Hubbard S.S."/>
            <person name="Banfield J.F."/>
        </authorList>
    </citation>
    <scope>NUCLEOTIDE SEQUENCE [LARGE SCALE GENOMIC DNA]</scope>
</reference>
<dbReference type="InterPro" id="IPR017853">
    <property type="entry name" value="GH"/>
</dbReference>
<dbReference type="GO" id="GO:0004553">
    <property type="term" value="F:hydrolase activity, hydrolyzing O-glycosyl compounds"/>
    <property type="evidence" value="ECO:0007669"/>
    <property type="project" value="InterPro"/>
</dbReference>
<feature type="region of interest" description="Disordered" evidence="3">
    <location>
        <begin position="925"/>
        <end position="950"/>
    </location>
</feature>
<dbReference type="GO" id="GO:0000272">
    <property type="term" value="P:polysaccharide catabolic process"/>
    <property type="evidence" value="ECO:0007669"/>
    <property type="project" value="InterPro"/>
</dbReference>
<dbReference type="Proteomes" id="UP000178851">
    <property type="component" value="Unassembled WGS sequence"/>
</dbReference>
<dbReference type="EMBL" id="MGGI01000001">
    <property type="protein sequence ID" value="OGM28031.1"/>
    <property type="molecule type" value="Genomic_DNA"/>
</dbReference>
<dbReference type="AlphaFoldDB" id="A0A1F7YL17"/>
<evidence type="ECO:0000256" key="2">
    <source>
        <dbReference type="ARBA" id="ARBA00023295"/>
    </source>
</evidence>
<name>A0A1F7YL17_9BACT</name>
<organism evidence="5 6">
    <name type="scientific">Candidatus Woesebacteria bacterium RIFCSPHIGHO2_01_FULL_39_28</name>
    <dbReference type="NCBI Taxonomy" id="1802496"/>
    <lineage>
        <taxon>Bacteria</taxon>
        <taxon>Candidatus Woeseibacteriota</taxon>
    </lineage>
</organism>
<feature type="compositionally biased region" description="Polar residues" evidence="3">
    <location>
        <begin position="713"/>
        <end position="722"/>
    </location>
</feature>
<dbReference type="Pfam" id="PF00150">
    <property type="entry name" value="Cellulase"/>
    <property type="match status" value="1"/>
</dbReference>
<protein>
    <recommendedName>
        <fullName evidence="4">Glycoside hydrolase family 5 domain-containing protein</fullName>
    </recommendedName>
</protein>
<proteinExistence type="predicted"/>
<evidence type="ECO:0000259" key="4">
    <source>
        <dbReference type="Pfam" id="PF00150"/>
    </source>
</evidence>
<dbReference type="InterPro" id="IPR001547">
    <property type="entry name" value="Glyco_hydro_5"/>
</dbReference>
<accession>A0A1F7YL17</accession>
<keyword evidence="2" id="KW-0326">Glycosidase</keyword>
<evidence type="ECO:0000313" key="6">
    <source>
        <dbReference type="Proteomes" id="UP000178851"/>
    </source>
</evidence>
<feature type="domain" description="Glycoside hydrolase family 5" evidence="4">
    <location>
        <begin position="140"/>
        <end position="295"/>
    </location>
</feature>
<sequence>MKLKLATILALVAVLIFFGFSLPIFAPKSNAQTPTPAATCAPRAQAISQELDNLNANGVTNFLYWQYSGGVNDGTTMAGDVYSFYKGDPLCDVLKTHAGSFQNLGVNMYDLGSYNDGVISDALSYVRNSCGVNLVRVWATPDRLDGVKRALQIASSRGVKLIVTLWDTVNNSSNGGDWFQYGYQTVGYLDYIRNAVSQLRGYSSLYGYELANEPHCDGDMSCIPYYINWVNISAQAIRSIDSSHQIGIGQIAAQPGTRGDSAGASVPGYPSDFIRSNNSSSISIASAHYYNPGEIPNVLQVKDQAESIGKEFYVGEHGLECDGNFSGVPPGIPPITPYIPQQRYECSESTNPEFHALRPYPASPCDPKLLHVTQNCGNDLLLREDYNIPAPGEPENYNFDSVVCTPIDCSGGGCTRTCDYKKTATEELTVDLKDAELPIAGNTQLVPNEVNLGFPRPRKLTNAERVNNYLSWYLSGIIGQASENMTTVNRAINYSGPINKLLPESVQRYRRKIPYIGTDVNTGYHNEIVACTDGKFNPIPCLSTPGVPIKAAHIYRRKELMDSIPLETDDTSWGACPDSTKTFDCAYVNWKNTIQGKLFNYLPFQTTEDRPGLAVVDAAATKDVTAQEAGIDPIEFVQPTITQNTFSPNPTLNPTPTINPPFNNSDTLFFAHMAEVADLSRLLVGIYRPRSNRSLGEPEREGFIYEPYQTNRCEQTGRSNSGDDLYGELVGPPLSADINSDNKLDPNPQNIKGSVTKVDIFSCTFTVPDTGPGSCYDTCVNPGAYVTPPPAPTPSIVPGPGDPNLCFDKCTTACKRTSIAAPASVYTYTPRVNAIWDRLVAGPYSVFQRNMPEHSIPKARKGSHFLDEPAVTRAHYTGTGNDTAKVMAAGPATNRPGGDAEIYFPHLGGVSDYFLKEMQTALRPLGYEENPPLPTPSPGPTPLPGSQPSGLSCTMPITSCPAVDWTKPIFQAYYNAYNLDNNLNWSLVKEPFAQNLIDGSGICPQFVATIWLEETGGSAVGGYDLGCIYYLQTGQQALQSNHQGGPANFSSYSAFRNHYEPILTDQINCLKSYVQGIGNDFNTFMCQYSGEEDTDPTKPYRQCVEFVNNPNFPVNVCQIGTSVGIATPIPTPTP</sequence>
<comment type="caution">
    <text evidence="5">The sequence shown here is derived from an EMBL/GenBank/DDBJ whole genome shotgun (WGS) entry which is preliminary data.</text>
</comment>
<gene>
    <name evidence="5" type="ORF">A2627_00620</name>
</gene>
<keyword evidence="1" id="KW-0378">Hydrolase</keyword>
<evidence type="ECO:0000256" key="1">
    <source>
        <dbReference type="ARBA" id="ARBA00022801"/>
    </source>
</evidence>
<feature type="compositionally biased region" description="Polar residues" evidence="3">
    <location>
        <begin position="737"/>
        <end position="749"/>
    </location>
</feature>
<evidence type="ECO:0000256" key="3">
    <source>
        <dbReference type="SAM" id="MobiDB-lite"/>
    </source>
</evidence>